<dbReference type="InterPro" id="IPR013766">
    <property type="entry name" value="Thioredoxin_domain"/>
</dbReference>
<dbReference type="InterPro" id="IPR050553">
    <property type="entry name" value="Thioredoxin_ResA/DsbE_sf"/>
</dbReference>
<organism evidence="1 2">
    <name type="scientific">Neoasaia chiangmaiensis</name>
    <dbReference type="NCBI Taxonomy" id="320497"/>
    <lineage>
        <taxon>Bacteria</taxon>
        <taxon>Pseudomonadati</taxon>
        <taxon>Pseudomonadota</taxon>
        <taxon>Alphaproteobacteria</taxon>
        <taxon>Acetobacterales</taxon>
        <taxon>Acetobacteraceae</taxon>
        <taxon>Neoasaia</taxon>
    </lineage>
</organism>
<reference evidence="1 2" key="1">
    <citation type="submission" date="2016-03" db="EMBL/GenBank/DDBJ databases">
        <title>Acetic acid bacteria sequencing.</title>
        <authorList>
            <person name="Brandt J."/>
            <person name="Jakob F."/>
            <person name="Vogel R.F."/>
        </authorList>
    </citation>
    <scope>NUCLEOTIDE SEQUENCE [LARGE SCALE GENOMIC DNA]</scope>
    <source>
        <strain evidence="1 2">NBRC 101099</strain>
    </source>
</reference>
<gene>
    <name evidence="1" type="ORF">A0U93_07170</name>
</gene>
<keyword evidence="2" id="KW-1185">Reference proteome</keyword>
<dbReference type="OrthoDB" id="9811352at2"/>
<dbReference type="Proteomes" id="UP000188604">
    <property type="component" value="Chromosome"/>
</dbReference>
<sequence>MTSTFPFRRAARALCLGLLATSALSLAPALSPIPAASAQTLDNEGRLPSLDGATQWLNSPPLSRDQLRGKVVLVDFWTYSCINCLREMPYLSAWAEKYKPYGLVVIGVHAYEFDFEKNIDNIKQAIARYHVNFPVAVDNDRGIWNAFQNEYWPAAYFVDAQGHIRHHHFGEGDYADSERIIQTLLRDAGAKNVPTTLVSVDATGAQAEGDMADMQSPETYIGYARAQNFASAGGAVQDETSDYAASNTLALNQWDLGGKWSVNAEHATLHAPGGTIDYRFHARDLHLVMGPGPNGQPVPFHVTIDGHAPGAAHGADIDANGNGTVTGQQLYQLVRQNGEIGDHTFTIRFDKPGVQAFSFTFG</sequence>
<protein>
    <submittedName>
        <fullName evidence="1">Uncharacterized protein</fullName>
    </submittedName>
</protein>
<dbReference type="KEGG" id="nch:A0U93_07170"/>
<dbReference type="CDD" id="cd03012">
    <property type="entry name" value="TlpA_like_DipZ_like"/>
    <property type="match status" value="1"/>
</dbReference>
<dbReference type="Pfam" id="PF00578">
    <property type="entry name" value="AhpC-TSA"/>
    <property type="match status" value="1"/>
</dbReference>
<evidence type="ECO:0000313" key="2">
    <source>
        <dbReference type="Proteomes" id="UP000188604"/>
    </source>
</evidence>
<dbReference type="PANTHER" id="PTHR42852:SF13">
    <property type="entry name" value="PROTEIN DIPZ"/>
    <property type="match status" value="1"/>
</dbReference>
<dbReference type="RefSeq" id="WP_077806744.1">
    <property type="nucleotide sequence ID" value="NZ_BJXS01000002.1"/>
</dbReference>
<dbReference type="InterPro" id="IPR036249">
    <property type="entry name" value="Thioredoxin-like_sf"/>
</dbReference>
<evidence type="ECO:0000313" key="1">
    <source>
        <dbReference type="EMBL" id="AQS87751.1"/>
    </source>
</evidence>
<dbReference type="SUPFAM" id="SSF52833">
    <property type="entry name" value="Thioredoxin-like"/>
    <property type="match status" value="1"/>
</dbReference>
<dbReference type="STRING" id="320497.A0U93_07170"/>
<dbReference type="GO" id="GO:0016491">
    <property type="term" value="F:oxidoreductase activity"/>
    <property type="evidence" value="ECO:0007669"/>
    <property type="project" value="InterPro"/>
</dbReference>
<dbReference type="EMBL" id="CP014691">
    <property type="protein sequence ID" value="AQS87751.1"/>
    <property type="molecule type" value="Genomic_DNA"/>
</dbReference>
<dbReference type="InterPro" id="IPR000866">
    <property type="entry name" value="AhpC/TSA"/>
</dbReference>
<dbReference type="Pfam" id="PF17991">
    <property type="entry name" value="Thioredoxin_10"/>
    <property type="match status" value="1"/>
</dbReference>
<dbReference type="PROSITE" id="PS51352">
    <property type="entry name" value="THIOREDOXIN_2"/>
    <property type="match status" value="1"/>
</dbReference>
<dbReference type="GO" id="GO:0016209">
    <property type="term" value="F:antioxidant activity"/>
    <property type="evidence" value="ECO:0007669"/>
    <property type="project" value="InterPro"/>
</dbReference>
<dbReference type="AlphaFoldDB" id="A0A1U9KPJ9"/>
<proteinExistence type="predicted"/>
<accession>A0A1U9KPJ9</accession>
<name>A0A1U9KPJ9_9PROT</name>
<dbReference type="PANTHER" id="PTHR42852">
    <property type="entry name" value="THIOL:DISULFIDE INTERCHANGE PROTEIN DSBE"/>
    <property type="match status" value="1"/>
</dbReference>
<dbReference type="Gene3D" id="2.60.120.260">
    <property type="entry name" value="Galactose-binding domain-like"/>
    <property type="match status" value="1"/>
</dbReference>
<dbReference type="InterPro" id="IPR041017">
    <property type="entry name" value="Thioredoxin_10"/>
</dbReference>
<dbReference type="Gene3D" id="3.40.30.10">
    <property type="entry name" value="Glutaredoxin"/>
    <property type="match status" value="1"/>
</dbReference>